<evidence type="ECO:0000313" key="2">
    <source>
        <dbReference type="EMBL" id="SOB96044.1"/>
    </source>
</evidence>
<feature type="region of interest" description="Disordered" evidence="1">
    <location>
        <begin position="165"/>
        <end position="205"/>
    </location>
</feature>
<dbReference type="STRING" id="538381.GCA_001696535_03408"/>
<dbReference type="Gene3D" id="2.40.50.100">
    <property type="match status" value="1"/>
</dbReference>
<feature type="compositionally biased region" description="Low complexity" evidence="1">
    <location>
        <begin position="167"/>
        <end position="192"/>
    </location>
</feature>
<dbReference type="InterPro" id="IPR011053">
    <property type="entry name" value="Single_hybrid_motif"/>
</dbReference>
<evidence type="ECO:0008006" key="4">
    <source>
        <dbReference type="Google" id="ProtNLM"/>
    </source>
</evidence>
<dbReference type="RefSeq" id="WP_097173908.1">
    <property type="nucleotide sequence ID" value="NZ_OBML01000002.1"/>
</dbReference>
<protein>
    <recommendedName>
        <fullName evidence="4">Lipoyl-binding domain-containing protein</fullName>
    </recommendedName>
</protein>
<name>A0A285RQ81_9HYPH</name>
<dbReference type="SUPFAM" id="SSF51230">
    <property type="entry name" value="Single hybrid motif"/>
    <property type="match status" value="1"/>
</dbReference>
<gene>
    <name evidence="2" type="ORF">SAMN05421512_10298</name>
</gene>
<feature type="compositionally biased region" description="Low complexity" evidence="1">
    <location>
        <begin position="108"/>
        <end position="129"/>
    </location>
</feature>
<proteinExistence type="predicted"/>
<feature type="region of interest" description="Disordered" evidence="1">
    <location>
        <begin position="85"/>
        <end position="135"/>
    </location>
</feature>
<feature type="compositionally biased region" description="Pro residues" evidence="1">
    <location>
        <begin position="97"/>
        <end position="107"/>
    </location>
</feature>
<accession>A0A285RQ81</accession>
<evidence type="ECO:0000313" key="3">
    <source>
        <dbReference type="Proteomes" id="UP000219331"/>
    </source>
</evidence>
<evidence type="ECO:0000256" key="1">
    <source>
        <dbReference type="SAM" id="MobiDB-lite"/>
    </source>
</evidence>
<dbReference type="AlphaFoldDB" id="A0A285RQ81"/>
<sequence length="574" mass="62157">MAADKLRQVFSPRDEKLFPLQVGEVHVRQGDPVEAGTLLMTLKTATGKTLAMRSPLAGKIAVLAAGAGDSLASPRALVSINEEVAAAAESQPEPKPEPQPTPSPGPAEAPRASSPDAPANAPTAAAPSAEKPKRSLRKPLIAAATVAAIAAAGYALVENNRPREIRSTASATRTTPTERPTTATGTGAAVARPSVQQPKTYSGPLSRAVMKQRDVSATGLGWRDDGGFTGHGSIRVDFPNGRMEQCAAVLISNRYVAVTRYCAELNLRSHSKQDGMKITFETYRPVTTSDGRGGRQDIRGFWRVWRISASAMHFWPRPVDGAESLIALVELAEPAPSEIGSAGFWRFTEKSPPPFAILRNQSFLEPEKYFYRGVGCRYWMSKPSDFPTSTKPPLLRIDPDCEEAKELTSGTLRVPYTDGNTYFTGFYFSQRPQGQEQVTLAATFSKADDAILSGGKKDDLPPGYVTLTVSGRLEKSRGTGILLSNPCTSEREFVLIASDRSKREKRQWEYRLRPGATSWADMSLDSRYESFGLNQAGSSRSAGTERIKFKGSNYNLVPFDNKADVSIMATASCN</sequence>
<reference evidence="2 3" key="1">
    <citation type="submission" date="2017-08" db="EMBL/GenBank/DDBJ databases">
        <authorList>
            <person name="de Groot N.N."/>
        </authorList>
    </citation>
    <scope>NUCLEOTIDE SEQUENCE [LARGE SCALE GENOMIC DNA]</scope>
    <source>
        <strain evidence="2 3">USBA 352</strain>
    </source>
</reference>
<organism evidence="2 3">
    <name type="scientific">Stappia indica</name>
    <dbReference type="NCBI Taxonomy" id="538381"/>
    <lineage>
        <taxon>Bacteria</taxon>
        <taxon>Pseudomonadati</taxon>
        <taxon>Pseudomonadota</taxon>
        <taxon>Alphaproteobacteria</taxon>
        <taxon>Hyphomicrobiales</taxon>
        <taxon>Stappiaceae</taxon>
        <taxon>Stappia</taxon>
    </lineage>
</organism>
<dbReference type="Proteomes" id="UP000219331">
    <property type="component" value="Unassembled WGS sequence"/>
</dbReference>
<keyword evidence="3" id="KW-1185">Reference proteome</keyword>
<dbReference type="OrthoDB" id="5149441at2"/>
<dbReference type="EMBL" id="OBML01000002">
    <property type="protein sequence ID" value="SOB96044.1"/>
    <property type="molecule type" value="Genomic_DNA"/>
</dbReference>